<keyword evidence="6" id="KW-0472">Membrane</keyword>
<gene>
    <name evidence="7" type="ORF">FCC1311_113861</name>
</gene>
<dbReference type="GO" id="GO:0020037">
    <property type="term" value="F:heme binding"/>
    <property type="evidence" value="ECO:0007669"/>
    <property type="project" value="InterPro"/>
</dbReference>
<comment type="cofactor">
    <cofactor evidence="5">
        <name>heme</name>
        <dbReference type="ChEBI" id="CHEBI:30413"/>
    </cofactor>
</comment>
<sequence>METKVRALGRKLWLLVRLLAAGALAAALRLVLRQWRLRRLMVRKNPHLDPRPIKAGGLLGALAEVLPQWERLYDFKVDRMNKYGETYAQMMAVWTPNVLISTANPDNVKHILKTEFDIYIKSHNLERLLTSLLGKGIFVTNHGPYAADQGAAWTLQRKTASKIFTRNVFQGKMYKVFADNALKIADRLKTIDGTRAIDMQKVFFKFTMDSIGTVGFGVNLDTLDDEENAWFAESFDKAQKLSFQRFTKPFFEWLGWFYESERELFLHLAKMDRFSFEVIDERLADPDMSDKEDILSHFITHFRNEKIDCNSSTTRTFLRDVVMSFFIAGRDTTGCLLSFTFLLLGSHPEIEAKLLEEIERELPERDPADFTPPKLEQLKRGFPYLTGLVNESLRLFPPVPSDGKMACRDDVLPDGTFVPAGATVNFDIYSMGHSEKLWGPDVKEPRPERWILPDGSKREVSEWMFPVFQPGKRKCLGADLAVFEAKVLIVELVRRFSFKMERPPLNPPYATGITMTVNGGLPMIATPRHRDN</sequence>
<dbReference type="PRINTS" id="PR00463">
    <property type="entry name" value="EP450I"/>
</dbReference>
<keyword evidence="8" id="KW-1185">Reference proteome</keyword>
<dbReference type="PANTHER" id="PTHR24296">
    <property type="entry name" value="CYTOCHROME P450"/>
    <property type="match status" value="1"/>
</dbReference>
<evidence type="ECO:0000256" key="2">
    <source>
        <dbReference type="ARBA" id="ARBA00022723"/>
    </source>
</evidence>
<dbReference type="GO" id="GO:0004497">
    <property type="term" value="F:monooxygenase activity"/>
    <property type="evidence" value="ECO:0007669"/>
    <property type="project" value="InterPro"/>
</dbReference>
<comment type="caution">
    <text evidence="7">The sequence shown here is derived from an EMBL/GenBank/DDBJ whole genome shotgun (WGS) entry which is preliminary data.</text>
</comment>
<evidence type="ECO:0000256" key="4">
    <source>
        <dbReference type="ARBA" id="ARBA00023004"/>
    </source>
</evidence>
<dbReference type="PRINTS" id="PR00385">
    <property type="entry name" value="P450"/>
</dbReference>
<feature type="transmembrane region" description="Helical" evidence="6">
    <location>
        <begin position="12"/>
        <end position="32"/>
    </location>
</feature>
<dbReference type="InterPro" id="IPR002401">
    <property type="entry name" value="Cyt_P450_E_grp-I"/>
</dbReference>
<keyword evidence="6" id="KW-0812">Transmembrane</keyword>
<dbReference type="InParanoid" id="A0A2R5G4U4"/>
<accession>A0A2R5G4U4</accession>
<evidence type="ECO:0000313" key="8">
    <source>
        <dbReference type="Proteomes" id="UP000241890"/>
    </source>
</evidence>
<reference evidence="7 8" key="1">
    <citation type="submission" date="2017-12" db="EMBL/GenBank/DDBJ databases">
        <title>Sequencing, de novo assembly and annotation of complete genome of a new Thraustochytrid species, strain FCC1311.</title>
        <authorList>
            <person name="Sedici K."/>
            <person name="Godart F."/>
            <person name="Aiese Cigliano R."/>
            <person name="Sanseverino W."/>
            <person name="Barakat M."/>
            <person name="Ortet P."/>
            <person name="Marechal E."/>
            <person name="Cagnac O."/>
            <person name="Amato A."/>
        </authorList>
    </citation>
    <scope>NUCLEOTIDE SEQUENCE [LARGE SCALE GENOMIC DNA]</scope>
</reference>
<keyword evidence="6" id="KW-1133">Transmembrane helix</keyword>
<feature type="binding site" description="axial binding residue" evidence="5">
    <location>
        <position position="475"/>
    </location>
    <ligand>
        <name>heme</name>
        <dbReference type="ChEBI" id="CHEBI:30413"/>
    </ligand>
    <ligandPart>
        <name>Fe</name>
        <dbReference type="ChEBI" id="CHEBI:18248"/>
    </ligandPart>
</feature>
<dbReference type="OrthoDB" id="1470350at2759"/>
<dbReference type="InterPro" id="IPR001128">
    <property type="entry name" value="Cyt_P450"/>
</dbReference>
<dbReference type="GO" id="GO:0005506">
    <property type="term" value="F:iron ion binding"/>
    <property type="evidence" value="ECO:0007669"/>
    <property type="project" value="InterPro"/>
</dbReference>
<evidence type="ECO:0000256" key="3">
    <source>
        <dbReference type="ARBA" id="ARBA00023002"/>
    </source>
</evidence>
<dbReference type="SUPFAM" id="SSF48264">
    <property type="entry name" value="Cytochrome P450"/>
    <property type="match status" value="1"/>
</dbReference>
<evidence type="ECO:0000313" key="7">
    <source>
        <dbReference type="EMBL" id="GBG25349.1"/>
    </source>
</evidence>
<comment type="similarity">
    <text evidence="1">Belongs to the cytochrome P450 family.</text>
</comment>
<keyword evidence="3" id="KW-0560">Oxidoreductase</keyword>
<keyword evidence="5" id="KW-0349">Heme</keyword>
<evidence type="ECO:0000256" key="5">
    <source>
        <dbReference type="PIRSR" id="PIRSR602401-1"/>
    </source>
</evidence>
<dbReference type="Gene3D" id="1.10.630.10">
    <property type="entry name" value="Cytochrome P450"/>
    <property type="match status" value="1"/>
</dbReference>
<keyword evidence="4 5" id="KW-0408">Iron</keyword>
<dbReference type="Pfam" id="PF00067">
    <property type="entry name" value="p450"/>
    <property type="match status" value="1"/>
</dbReference>
<dbReference type="InterPro" id="IPR036396">
    <property type="entry name" value="Cyt_P450_sf"/>
</dbReference>
<evidence type="ECO:0000256" key="1">
    <source>
        <dbReference type="ARBA" id="ARBA00010617"/>
    </source>
</evidence>
<organism evidence="7 8">
    <name type="scientific">Hondaea fermentalgiana</name>
    <dbReference type="NCBI Taxonomy" id="2315210"/>
    <lineage>
        <taxon>Eukaryota</taxon>
        <taxon>Sar</taxon>
        <taxon>Stramenopiles</taxon>
        <taxon>Bigyra</taxon>
        <taxon>Labyrinthulomycetes</taxon>
        <taxon>Thraustochytrida</taxon>
        <taxon>Thraustochytriidae</taxon>
        <taxon>Hondaea</taxon>
    </lineage>
</organism>
<name>A0A2R5G4U4_9STRA</name>
<evidence type="ECO:0000256" key="6">
    <source>
        <dbReference type="SAM" id="Phobius"/>
    </source>
</evidence>
<proteinExistence type="inferred from homology"/>
<dbReference type="GO" id="GO:0016705">
    <property type="term" value="F:oxidoreductase activity, acting on paired donors, with incorporation or reduction of molecular oxygen"/>
    <property type="evidence" value="ECO:0007669"/>
    <property type="project" value="InterPro"/>
</dbReference>
<dbReference type="Proteomes" id="UP000241890">
    <property type="component" value="Unassembled WGS sequence"/>
</dbReference>
<protein>
    <submittedName>
        <fullName evidence="7">Cytochrome P450 94C1</fullName>
    </submittedName>
</protein>
<dbReference type="EMBL" id="BEYU01000012">
    <property type="protein sequence ID" value="GBG25349.1"/>
    <property type="molecule type" value="Genomic_DNA"/>
</dbReference>
<keyword evidence="2 5" id="KW-0479">Metal-binding</keyword>
<dbReference type="AlphaFoldDB" id="A0A2R5G4U4"/>